<protein>
    <recommendedName>
        <fullName evidence="2">Retrotransposon gag domain-containing protein</fullName>
    </recommendedName>
</protein>
<name>A0A7J0DH48_9ERIC</name>
<feature type="region of interest" description="Disordered" evidence="1">
    <location>
        <begin position="1"/>
        <end position="32"/>
    </location>
</feature>
<evidence type="ECO:0000256" key="1">
    <source>
        <dbReference type="SAM" id="MobiDB-lite"/>
    </source>
</evidence>
<gene>
    <name evidence="3" type="ORF">Acr_00g0031930</name>
</gene>
<dbReference type="AlphaFoldDB" id="A0A7J0DH48"/>
<dbReference type="Proteomes" id="UP000585474">
    <property type="component" value="Unassembled WGS sequence"/>
</dbReference>
<sequence>MDRGPRGHGRNARLQDEGSQHDGNPGGRGARFEQEENNLRGNGTPNQFAMDFFAALVAANILNQPRVDAESRAREITKDFRRMNPPSFDGSTARRYAKRVARATGNVEAPDIENLTWAEFEKIFKIQYFPESYCEQLREKFENFEQGTMTISEYAMQYQVLSRFAPELVNTEEKKCRRFKKGLHSSVRRLVMSSRLRVFTEIVELARTLELPRDNVRNAWGNKGRQSMGSVGMASGSLGDTRRDHRSLATSVAKRVILGLIVHKLHHSLDLLHHRILRHRVLALGMVALATWLGFAHIEGVHVASPVQFSNQGRVRVLVSINRGGFCGHTAAPPPPVTATQTPEAFIVRDRGRVMADGLPAKAYLSLTCAYSFEML</sequence>
<evidence type="ECO:0000259" key="2">
    <source>
        <dbReference type="Pfam" id="PF03732"/>
    </source>
</evidence>
<dbReference type="EMBL" id="BJWL01000201">
    <property type="protein sequence ID" value="GFS34041.1"/>
    <property type="molecule type" value="Genomic_DNA"/>
</dbReference>
<keyword evidence="4" id="KW-1185">Reference proteome</keyword>
<proteinExistence type="predicted"/>
<comment type="caution">
    <text evidence="3">The sequence shown here is derived from an EMBL/GenBank/DDBJ whole genome shotgun (WGS) entry which is preliminary data.</text>
</comment>
<organism evidence="3 4">
    <name type="scientific">Actinidia rufa</name>
    <dbReference type="NCBI Taxonomy" id="165716"/>
    <lineage>
        <taxon>Eukaryota</taxon>
        <taxon>Viridiplantae</taxon>
        <taxon>Streptophyta</taxon>
        <taxon>Embryophyta</taxon>
        <taxon>Tracheophyta</taxon>
        <taxon>Spermatophyta</taxon>
        <taxon>Magnoliopsida</taxon>
        <taxon>eudicotyledons</taxon>
        <taxon>Gunneridae</taxon>
        <taxon>Pentapetalae</taxon>
        <taxon>asterids</taxon>
        <taxon>Ericales</taxon>
        <taxon>Actinidiaceae</taxon>
        <taxon>Actinidia</taxon>
    </lineage>
</organism>
<evidence type="ECO:0000313" key="4">
    <source>
        <dbReference type="Proteomes" id="UP000585474"/>
    </source>
</evidence>
<dbReference type="InterPro" id="IPR005162">
    <property type="entry name" value="Retrotrans_gag_dom"/>
</dbReference>
<feature type="compositionally biased region" description="Basic residues" evidence="1">
    <location>
        <begin position="1"/>
        <end position="11"/>
    </location>
</feature>
<reference evidence="4" key="1">
    <citation type="submission" date="2019-07" db="EMBL/GenBank/DDBJ databases">
        <title>De Novo Assembly of kiwifruit Actinidia rufa.</title>
        <authorList>
            <person name="Sugita-Konishi S."/>
            <person name="Sato K."/>
            <person name="Mori E."/>
            <person name="Abe Y."/>
            <person name="Kisaki G."/>
            <person name="Hamano K."/>
            <person name="Suezawa K."/>
            <person name="Otani M."/>
            <person name="Fukuda T."/>
            <person name="Manabe T."/>
            <person name="Gomi K."/>
            <person name="Tabuchi M."/>
            <person name="Akimitsu K."/>
            <person name="Kataoka I."/>
        </authorList>
    </citation>
    <scope>NUCLEOTIDE SEQUENCE [LARGE SCALE GENOMIC DNA]</scope>
    <source>
        <strain evidence="4">cv. Fuchu</strain>
    </source>
</reference>
<dbReference type="OrthoDB" id="1936908at2759"/>
<dbReference type="Pfam" id="PF03732">
    <property type="entry name" value="Retrotrans_gag"/>
    <property type="match status" value="1"/>
</dbReference>
<evidence type="ECO:0000313" key="3">
    <source>
        <dbReference type="EMBL" id="GFS34041.1"/>
    </source>
</evidence>
<accession>A0A7J0DH48</accession>
<feature type="domain" description="Retrotransposon gag" evidence="2">
    <location>
        <begin position="112"/>
        <end position="184"/>
    </location>
</feature>